<evidence type="ECO:0000256" key="1">
    <source>
        <dbReference type="SAM" id="Phobius"/>
    </source>
</evidence>
<gene>
    <name evidence="2" type="ORF">IO89_02350</name>
</gene>
<evidence type="ECO:0000313" key="3">
    <source>
        <dbReference type="Proteomes" id="UP000028623"/>
    </source>
</evidence>
<sequence length="77" mass="9491">MNISLKTLNIISFNLFFMIRHFYSYWLFNIVFVIPKESQQSWKRNLDSFGRTKMCYYLVVMKIREAFLIFIAFKIYL</sequence>
<dbReference type="EMBL" id="JPLY01000001">
    <property type="protein sequence ID" value="KFC23446.1"/>
    <property type="molecule type" value="Genomic_DNA"/>
</dbReference>
<dbReference type="AlphaFoldDB" id="A0A085BLV1"/>
<reference evidence="2 3" key="1">
    <citation type="submission" date="2014-07" db="EMBL/GenBank/DDBJ databases">
        <title>Epilithonimonas lactis LMG 22401 Genome.</title>
        <authorList>
            <person name="Pipes S.E."/>
            <person name="Stropko S.J."/>
        </authorList>
    </citation>
    <scope>NUCLEOTIDE SEQUENCE [LARGE SCALE GENOMIC DNA]</scope>
    <source>
        <strain evidence="2 3">LMG 24401</strain>
    </source>
</reference>
<keyword evidence="1" id="KW-0812">Transmembrane</keyword>
<feature type="transmembrane region" description="Helical" evidence="1">
    <location>
        <begin position="55"/>
        <end position="76"/>
    </location>
</feature>
<keyword evidence="1" id="KW-0472">Membrane</keyword>
<name>A0A085BLV1_9FLAO</name>
<accession>A0A085BLV1</accession>
<dbReference type="Proteomes" id="UP000028623">
    <property type="component" value="Unassembled WGS sequence"/>
</dbReference>
<keyword evidence="3" id="KW-1185">Reference proteome</keyword>
<protein>
    <submittedName>
        <fullName evidence="2">Uncharacterized protein</fullName>
    </submittedName>
</protein>
<proteinExistence type="predicted"/>
<comment type="caution">
    <text evidence="2">The sequence shown here is derived from an EMBL/GenBank/DDBJ whole genome shotgun (WGS) entry which is preliminary data.</text>
</comment>
<evidence type="ECO:0000313" key="2">
    <source>
        <dbReference type="EMBL" id="KFC23446.1"/>
    </source>
</evidence>
<feature type="transmembrane region" description="Helical" evidence="1">
    <location>
        <begin position="12"/>
        <end position="34"/>
    </location>
</feature>
<organism evidence="2 3">
    <name type="scientific">Epilithonimonas lactis</name>
    <dbReference type="NCBI Taxonomy" id="421072"/>
    <lineage>
        <taxon>Bacteria</taxon>
        <taxon>Pseudomonadati</taxon>
        <taxon>Bacteroidota</taxon>
        <taxon>Flavobacteriia</taxon>
        <taxon>Flavobacteriales</taxon>
        <taxon>Weeksellaceae</taxon>
        <taxon>Chryseobacterium group</taxon>
        <taxon>Epilithonimonas</taxon>
    </lineage>
</organism>
<keyword evidence="1" id="KW-1133">Transmembrane helix</keyword>